<organism evidence="2 3">
    <name type="scientific">Mycena rosella</name>
    <name type="common">Pink bonnet</name>
    <name type="synonym">Agaricus rosellus</name>
    <dbReference type="NCBI Taxonomy" id="1033263"/>
    <lineage>
        <taxon>Eukaryota</taxon>
        <taxon>Fungi</taxon>
        <taxon>Dikarya</taxon>
        <taxon>Basidiomycota</taxon>
        <taxon>Agaricomycotina</taxon>
        <taxon>Agaricomycetes</taxon>
        <taxon>Agaricomycetidae</taxon>
        <taxon>Agaricales</taxon>
        <taxon>Marasmiineae</taxon>
        <taxon>Mycenaceae</taxon>
        <taxon>Mycena</taxon>
    </lineage>
</organism>
<feature type="region of interest" description="Disordered" evidence="1">
    <location>
        <begin position="42"/>
        <end position="67"/>
    </location>
</feature>
<evidence type="ECO:0000313" key="2">
    <source>
        <dbReference type="EMBL" id="KAJ7693594.1"/>
    </source>
</evidence>
<comment type="caution">
    <text evidence="2">The sequence shown here is derived from an EMBL/GenBank/DDBJ whole genome shotgun (WGS) entry which is preliminary data.</text>
</comment>
<dbReference type="EMBL" id="JARKIE010000045">
    <property type="protein sequence ID" value="KAJ7693594.1"/>
    <property type="molecule type" value="Genomic_DNA"/>
</dbReference>
<dbReference type="AlphaFoldDB" id="A0AAD7DKT7"/>
<protein>
    <submittedName>
        <fullName evidence="2">Uncharacterized protein</fullName>
    </submittedName>
</protein>
<name>A0AAD7DKT7_MYCRO</name>
<proteinExistence type="predicted"/>
<evidence type="ECO:0000256" key="1">
    <source>
        <dbReference type="SAM" id="MobiDB-lite"/>
    </source>
</evidence>
<sequence>MTPTGRIARQPAPSSRTPALPVPYPSIARIVSRQAPRLPSARCTISTRPSPESCFAKHRVPSHADTM</sequence>
<feature type="region of interest" description="Disordered" evidence="1">
    <location>
        <begin position="1"/>
        <end position="22"/>
    </location>
</feature>
<dbReference type="Proteomes" id="UP001221757">
    <property type="component" value="Unassembled WGS sequence"/>
</dbReference>
<gene>
    <name evidence="2" type="ORF">B0H17DRAFT_1059113</name>
</gene>
<reference evidence="2" key="1">
    <citation type="submission" date="2023-03" db="EMBL/GenBank/DDBJ databases">
        <title>Massive genome expansion in bonnet fungi (Mycena s.s.) driven by repeated elements and novel gene families across ecological guilds.</title>
        <authorList>
            <consortium name="Lawrence Berkeley National Laboratory"/>
            <person name="Harder C.B."/>
            <person name="Miyauchi S."/>
            <person name="Viragh M."/>
            <person name="Kuo A."/>
            <person name="Thoen E."/>
            <person name="Andreopoulos B."/>
            <person name="Lu D."/>
            <person name="Skrede I."/>
            <person name="Drula E."/>
            <person name="Henrissat B."/>
            <person name="Morin E."/>
            <person name="Kohler A."/>
            <person name="Barry K."/>
            <person name="LaButti K."/>
            <person name="Morin E."/>
            <person name="Salamov A."/>
            <person name="Lipzen A."/>
            <person name="Mereny Z."/>
            <person name="Hegedus B."/>
            <person name="Baldrian P."/>
            <person name="Stursova M."/>
            <person name="Weitz H."/>
            <person name="Taylor A."/>
            <person name="Grigoriev I.V."/>
            <person name="Nagy L.G."/>
            <person name="Martin F."/>
            <person name="Kauserud H."/>
        </authorList>
    </citation>
    <scope>NUCLEOTIDE SEQUENCE</scope>
    <source>
        <strain evidence="2">CBHHK067</strain>
    </source>
</reference>
<evidence type="ECO:0000313" key="3">
    <source>
        <dbReference type="Proteomes" id="UP001221757"/>
    </source>
</evidence>
<keyword evidence="3" id="KW-1185">Reference proteome</keyword>
<accession>A0AAD7DKT7</accession>